<accession>A0A0D3K0G8</accession>
<keyword evidence="3" id="KW-1185">Reference proteome</keyword>
<feature type="region of interest" description="Disordered" evidence="1">
    <location>
        <begin position="1"/>
        <end position="35"/>
    </location>
</feature>
<dbReference type="EnsemblProtists" id="EOD29253">
    <property type="protein sequence ID" value="EOD29253"/>
    <property type="gene ID" value="EMIHUDRAFT_203830"/>
</dbReference>
<reference evidence="2" key="2">
    <citation type="submission" date="2024-10" db="UniProtKB">
        <authorList>
            <consortium name="EnsemblProtists"/>
        </authorList>
    </citation>
    <scope>IDENTIFICATION</scope>
</reference>
<dbReference type="AlphaFoldDB" id="A0A0D3K0G8"/>
<organism evidence="2 3">
    <name type="scientific">Emiliania huxleyi (strain CCMP1516)</name>
    <dbReference type="NCBI Taxonomy" id="280463"/>
    <lineage>
        <taxon>Eukaryota</taxon>
        <taxon>Haptista</taxon>
        <taxon>Haptophyta</taxon>
        <taxon>Prymnesiophyceae</taxon>
        <taxon>Isochrysidales</taxon>
        <taxon>Noelaerhabdaceae</taxon>
        <taxon>Emiliania</taxon>
    </lineage>
</organism>
<dbReference type="Proteomes" id="UP000013827">
    <property type="component" value="Unassembled WGS sequence"/>
</dbReference>
<evidence type="ECO:0000313" key="3">
    <source>
        <dbReference type="Proteomes" id="UP000013827"/>
    </source>
</evidence>
<name>A0A0D3K0G8_EMIH1</name>
<dbReference type="GeneID" id="19046602"/>
<dbReference type="PaxDb" id="2903-EOD29253"/>
<reference evidence="3" key="1">
    <citation type="journal article" date="2013" name="Nature">
        <title>Pan genome of the phytoplankton Emiliania underpins its global distribution.</title>
        <authorList>
            <person name="Read B.A."/>
            <person name="Kegel J."/>
            <person name="Klute M.J."/>
            <person name="Kuo A."/>
            <person name="Lefebvre S.C."/>
            <person name="Maumus F."/>
            <person name="Mayer C."/>
            <person name="Miller J."/>
            <person name="Monier A."/>
            <person name="Salamov A."/>
            <person name="Young J."/>
            <person name="Aguilar M."/>
            <person name="Claverie J.M."/>
            <person name="Frickenhaus S."/>
            <person name="Gonzalez K."/>
            <person name="Herman E.K."/>
            <person name="Lin Y.C."/>
            <person name="Napier J."/>
            <person name="Ogata H."/>
            <person name="Sarno A.F."/>
            <person name="Shmutz J."/>
            <person name="Schroeder D."/>
            <person name="de Vargas C."/>
            <person name="Verret F."/>
            <person name="von Dassow P."/>
            <person name="Valentin K."/>
            <person name="Van de Peer Y."/>
            <person name="Wheeler G."/>
            <person name="Dacks J.B."/>
            <person name="Delwiche C.F."/>
            <person name="Dyhrman S.T."/>
            <person name="Glockner G."/>
            <person name="John U."/>
            <person name="Richards T."/>
            <person name="Worden A.Z."/>
            <person name="Zhang X."/>
            <person name="Grigoriev I.V."/>
            <person name="Allen A.E."/>
            <person name="Bidle K."/>
            <person name="Borodovsky M."/>
            <person name="Bowler C."/>
            <person name="Brownlee C."/>
            <person name="Cock J.M."/>
            <person name="Elias M."/>
            <person name="Gladyshev V.N."/>
            <person name="Groth M."/>
            <person name="Guda C."/>
            <person name="Hadaegh A."/>
            <person name="Iglesias-Rodriguez M.D."/>
            <person name="Jenkins J."/>
            <person name="Jones B.M."/>
            <person name="Lawson T."/>
            <person name="Leese F."/>
            <person name="Lindquist E."/>
            <person name="Lobanov A."/>
            <person name="Lomsadze A."/>
            <person name="Malik S.B."/>
            <person name="Marsh M.E."/>
            <person name="Mackinder L."/>
            <person name="Mock T."/>
            <person name="Mueller-Roeber B."/>
            <person name="Pagarete A."/>
            <person name="Parker M."/>
            <person name="Probert I."/>
            <person name="Quesneville H."/>
            <person name="Raines C."/>
            <person name="Rensing S.A."/>
            <person name="Riano-Pachon D.M."/>
            <person name="Richier S."/>
            <person name="Rokitta S."/>
            <person name="Shiraiwa Y."/>
            <person name="Soanes D.M."/>
            <person name="van der Giezen M."/>
            <person name="Wahlund T.M."/>
            <person name="Williams B."/>
            <person name="Wilson W."/>
            <person name="Wolfe G."/>
            <person name="Wurch L.L."/>
        </authorList>
    </citation>
    <scope>NUCLEOTIDE SEQUENCE</scope>
</reference>
<protein>
    <submittedName>
        <fullName evidence="2">Uncharacterized protein</fullName>
    </submittedName>
</protein>
<evidence type="ECO:0000313" key="2">
    <source>
        <dbReference type="EnsemblProtists" id="EOD29253"/>
    </source>
</evidence>
<dbReference type="RefSeq" id="XP_005781682.1">
    <property type="nucleotide sequence ID" value="XM_005781625.1"/>
</dbReference>
<evidence type="ECO:0000256" key="1">
    <source>
        <dbReference type="SAM" id="MobiDB-lite"/>
    </source>
</evidence>
<sequence>MRSSWANGMREGYPPGPSSSTAAKGRHLPADGGSPLTEAEAELLAELSSPPRDMQTTLQPSQKYTRAHPRLAFPLLLLLVLAALRNLLPAEHSLDAFPDSSLDLVTPDLSLDLFTTDDSPVGTYTAMPDVQPDTERVDLPPGCRPLTRQWSALIEEAINRYIGSLQLPSAPSQGRSRLWLGPGVSAILSQQVTESIAVEKTRSAACSEKDFCGNGSACCKQGSNDPLPCPASMPDFPVHTCVAVDGRGLGALGGRAVSLTLREWALQQLAAADKVAAEDLRAVPAVDVPANSSRALSLLSKLFGEQMQSLLGAGSPVKTLFDSDRMSLIIRLYGVRAKVRLRYTLEDTLATKLVLGQGSGDIEAEAIGLLLFDRIELNDFFLSAGKRGAIKNCFGAFGIQTLVVTGAIDRVENSSSPDVVVQVAGGLWSGTHIDTVACAPGSPTFRSGLCKTHEGTTETERLDDERIPSDQCGACPWTADYACPKSPTPGNLGYAWDDGSPCFQYCCCECGWVEEYACAWSETPGSSGYARDDGSICYAMCCRPPEPNNHNTELAVGGVVVVAATAAAVVFLG</sequence>
<proteinExistence type="predicted"/>
<dbReference type="KEGG" id="ehx:EMIHUDRAFT_203830"/>
<dbReference type="HOGENOM" id="CLU_476049_0_0_1"/>